<sequence length="184" mass="20503">MNIPQLQIQTTKGILGLLIDKPIQEIEQPKATMNQEQPAAILEMSTTRPQLSIDTSEVRADIDLKGPLRRGDENAQYGRQGAMEGIARRAQEGQQMMQIENGGNAIVDIIRQQTTPAPAPLGIRFVGDRTKIQMSFQQGTLEINATPQRPILDVQINKPIHHYTPGKVSGVMEQYPSIQIDIKW</sequence>
<protein>
    <submittedName>
        <fullName evidence="1">DUF6470 family protein</fullName>
    </submittedName>
</protein>
<comment type="caution">
    <text evidence="1">The sequence shown here is derived from an EMBL/GenBank/DDBJ whole genome shotgun (WGS) entry which is preliminary data.</text>
</comment>
<name>A0ABW3TVH0_9BACL</name>
<gene>
    <name evidence="1" type="ORF">ACFQ38_06675</name>
</gene>
<dbReference type="RefSeq" id="WP_381480142.1">
    <property type="nucleotide sequence ID" value="NZ_JBHTLT010000031.1"/>
</dbReference>
<proteinExistence type="predicted"/>
<dbReference type="EMBL" id="JBHTLT010000031">
    <property type="protein sequence ID" value="MFD1204781.1"/>
    <property type="molecule type" value="Genomic_DNA"/>
</dbReference>
<dbReference type="Pfam" id="PF20074">
    <property type="entry name" value="DUF6470"/>
    <property type="match status" value="1"/>
</dbReference>
<keyword evidence="2" id="KW-1185">Reference proteome</keyword>
<accession>A0ABW3TVH0</accession>
<dbReference type="InterPro" id="IPR045527">
    <property type="entry name" value="DUF6470"/>
</dbReference>
<evidence type="ECO:0000313" key="1">
    <source>
        <dbReference type="EMBL" id="MFD1204781.1"/>
    </source>
</evidence>
<reference evidence="2" key="1">
    <citation type="journal article" date="2019" name="Int. J. Syst. Evol. Microbiol.">
        <title>The Global Catalogue of Microorganisms (GCM) 10K type strain sequencing project: providing services to taxonomists for standard genome sequencing and annotation.</title>
        <authorList>
            <consortium name="The Broad Institute Genomics Platform"/>
            <consortium name="The Broad Institute Genome Sequencing Center for Infectious Disease"/>
            <person name="Wu L."/>
            <person name="Ma J."/>
        </authorList>
    </citation>
    <scope>NUCLEOTIDE SEQUENCE [LARGE SCALE GENOMIC DNA]</scope>
    <source>
        <strain evidence="2">CCUG 53915</strain>
    </source>
</reference>
<dbReference type="Proteomes" id="UP001597231">
    <property type="component" value="Unassembled WGS sequence"/>
</dbReference>
<organism evidence="1 2">
    <name type="scientific">Sporosarcina contaminans</name>
    <dbReference type="NCBI Taxonomy" id="633403"/>
    <lineage>
        <taxon>Bacteria</taxon>
        <taxon>Bacillati</taxon>
        <taxon>Bacillota</taxon>
        <taxon>Bacilli</taxon>
        <taxon>Bacillales</taxon>
        <taxon>Caryophanaceae</taxon>
        <taxon>Sporosarcina</taxon>
    </lineage>
</organism>
<evidence type="ECO:0000313" key="2">
    <source>
        <dbReference type="Proteomes" id="UP001597231"/>
    </source>
</evidence>